<keyword evidence="1" id="KW-1133">Transmembrane helix</keyword>
<evidence type="ECO:0000313" key="4">
    <source>
        <dbReference type="Proteomes" id="UP000176493"/>
    </source>
</evidence>
<dbReference type="GO" id="GO:0008757">
    <property type="term" value="F:S-adenosylmethionine-dependent methyltransferase activity"/>
    <property type="evidence" value="ECO:0007669"/>
    <property type="project" value="InterPro"/>
</dbReference>
<feature type="domain" description="Methyltransferase type 11" evidence="2">
    <location>
        <begin position="117"/>
        <end position="165"/>
    </location>
</feature>
<dbReference type="Proteomes" id="UP000176493">
    <property type="component" value="Unassembled WGS sequence"/>
</dbReference>
<name>A0A1G2MD99_9BACT</name>
<dbReference type="AlphaFoldDB" id="A0A1G2MD99"/>
<evidence type="ECO:0000313" key="3">
    <source>
        <dbReference type="EMBL" id="OHA20991.1"/>
    </source>
</evidence>
<organism evidence="3 4">
    <name type="scientific">Candidatus Taylorbacteria bacterium RIFCSPHIGHO2_02_49_25</name>
    <dbReference type="NCBI Taxonomy" id="1802305"/>
    <lineage>
        <taxon>Bacteria</taxon>
        <taxon>Candidatus Tayloriibacteriota</taxon>
    </lineage>
</organism>
<feature type="transmembrane region" description="Helical" evidence="1">
    <location>
        <begin position="228"/>
        <end position="247"/>
    </location>
</feature>
<protein>
    <recommendedName>
        <fullName evidence="2">Methyltransferase type 11 domain-containing protein</fullName>
    </recommendedName>
</protein>
<dbReference type="InterPro" id="IPR029063">
    <property type="entry name" value="SAM-dependent_MTases_sf"/>
</dbReference>
<feature type="transmembrane region" description="Helical" evidence="1">
    <location>
        <begin position="200"/>
        <end position="222"/>
    </location>
</feature>
<evidence type="ECO:0000259" key="2">
    <source>
        <dbReference type="Pfam" id="PF08241"/>
    </source>
</evidence>
<dbReference type="SUPFAM" id="SSF53335">
    <property type="entry name" value="S-adenosyl-L-methionine-dependent methyltransferases"/>
    <property type="match status" value="1"/>
</dbReference>
<dbReference type="InterPro" id="IPR013216">
    <property type="entry name" value="Methyltransf_11"/>
</dbReference>
<gene>
    <name evidence="3" type="ORF">A2W52_01155</name>
</gene>
<proteinExistence type="predicted"/>
<reference evidence="3 4" key="1">
    <citation type="journal article" date="2016" name="Nat. Commun.">
        <title>Thousands of microbial genomes shed light on interconnected biogeochemical processes in an aquifer system.</title>
        <authorList>
            <person name="Anantharaman K."/>
            <person name="Brown C.T."/>
            <person name="Hug L.A."/>
            <person name="Sharon I."/>
            <person name="Castelle C.J."/>
            <person name="Probst A.J."/>
            <person name="Thomas B.C."/>
            <person name="Singh A."/>
            <person name="Wilkins M.J."/>
            <person name="Karaoz U."/>
            <person name="Brodie E.L."/>
            <person name="Williams K.H."/>
            <person name="Hubbard S.S."/>
            <person name="Banfield J.F."/>
        </authorList>
    </citation>
    <scope>NUCLEOTIDE SEQUENCE [LARGE SCALE GENOMIC DNA]</scope>
</reference>
<keyword evidence="1" id="KW-0472">Membrane</keyword>
<sequence length="272" mass="30825">MSEQLVCSGCSARHSIIGSQLCFTKTADKDISQYEAEAEQFVNRLKKLVKEWPALFVFLTYAIGSVSFFGQKPKKTIEKLFGERAMEKLIVNVGSGITKVHPAVINLDIFPFKNVDIIADAARLPFKDNSLHMLISESTLEHARNAEEVIREMRRVVRPGGFIYISIPFVMPFHASPNDFMRLTHEGLKQRFHDFTPQKIGALGGPASAFVTFLMYFLALPFSLISEAAYNLATYFFMVILSPLRIFDLLFNLFPRHLEVSALIYFIGEKKT</sequence>
<accession>A0A1G2MD99</accession>
<dbReference type="Gene3D" id="3.40.50.150">
    <property type="entry name" value="Vaccinia Virus protein VP39"/>
    <property type="match status" value="1"/>
</dbReference>
<dbReference type="Pfam" id="PF08241">
    <property type="entry name" value="Methyltransf_11"/>
    <property type="match status" value="1"/>
</dbReference>
<keyword evidence="1" id="KW-0812">Transmembrane</keyword>
<comment type="caution">
    <text evidence="3">The sequence shown here is derived from an EMBL/GenBank/DDBJ whole genome shotgun (WGS) entry which is preliminary data.</text>
</comment>
<evidence type="ECO:0000256" key="1">
    <source>
        <dbReference type="SAM" id="Phobius"/>
    </source>
</evidence>
<dbReference type="EMBL" id="MHRJ01000055">
    <property type="protein sequence ID" value="OHA20991.1"/>
    <property type="molecule type" value="Genomic_DNA"/>
</dbReference>
<feature type="transmembrane region" description="Helical" evidence="1">
    <location>
        <begin position="52"/>
        <end position="70"/>
    </location>
</feature>